<accession>A0A7W9U6W3</accession>
<comment type="caution">
    <text evidence="1">The sequence shown here is derived from an EMBL/GenBank/DDBJ whole genome shotgun (WGS) entry which is preliminary data.</text>
</comment>
<proteinExistence type="predicted"/>
<dbReference type="Proteomes" id="UP000571554">
    <property type="component" value="Unassembled WGS sequence"/>
</dbReference>
<dbReference type="AlphaFoldDB" id="A0A7W9U6W3"/>
<dbReference type="RefSeq" id="WP_183733962.1">
    <property type="nucleotide sequence ID" value="NZ_JACHBW010000038.1"/>
</dbReference>
<dbReference type="EMBL" id="JACHBW010000038">
    <property type="protein sequence ID" value="MBB6107045.1"/>
    <property type="molecule type" value="Genomic_DNA"/>
</dbReference>
<protein>
    <submittedName>
        <fullName evidence="1">Uncharacterized protein</fullName>
    </submittedName>
</protein>
<reference evidence="1 2" key="1">
    <citation type="submission" date="2020-08" db="EMBL/GenBank/DDBJ databases">
        <title>Above-ground endophytic microbial communities from plants in different locations in the United States.</title>
        <authorList>
            <person name="Frank C."/>
        </authorList>
    </citation>
    <scope>NUCLEOTIDE SEQUENCE [LARGE SCALE GENOMIC DNA]</scope>
    <source>
        <strain evidence="1 2">WP4_2_2</strain>
    </source>
</reference>
<organism evidence="1 2">
    <name type="scientific">Paraburkholderia bannensis</name>
    <dbReference type="NCBI Taxonomy" id="765414"/>
    <lineage>
        <taxon>Bacteria</taxon>
        <taxon>Pseudomonadati</taxon>
        <taxon>Pseudomonadota</taxon>
        <taxon>Betaproteobacteria</taxon>
        <taxon>Burkholderiales</taxon>
        <taxon>Burkholderiaceae</taxon>
        <taxon>Paraburkholderia</taxon>
    </lineage>
</organism>
<gene>
    <name evidence="1" type="ORF">F4827_006925</name>
</gene>
<evidence type="ECO:0000313" key="1">
    <source>
        <dbReference type="EMBL" id="MBB6107045.1"/>
    </source>
</evidence>
<evidence type="ECO:0000313" key="2">
    <source>
        <dbReference type="Proteomes" id="UP000571554"/>
    </source>
</evidence>
<sequence>MTRQHHTENVRNSNNTAETTLVALTIQICGFVHEGALDTRCAAKLVKRLRKEAEAISETRRSTKSGNKELIDAFDAVDAVLRTHDAALLVAANAALRATAETTGTMQST</sequence>
<name>A0A7W9U6W3_9BURK</name>
<keyword evidence="2" id="KW-1185">Reference proteome</keyword>